<feature type="chain" id="PRO_5041400340" evidence="2">
    <location>
        <begin position="22"/>
        <end position="258"/>
    </location>
</feature>
<comment type="caution">
    <text evidence="3">The sequence shown here is derived from an EMBL/GenBank/DDBJ whole genome shotgun (WGS) entry which is preliminary data.</text>
</comment>
<protein>
    <submittedName>
        <fullName evidence="3">Uncharacterized protein</fullName>
    </submittedName>
</protein>
<organism evidence="3 4">
    <name type="scientific">Lentinula aff. detonsa</name>
    <dbReference type="NCBI Taxonomy" id="2804958"/>
    <lineage>
        <taxon>Eukaryota</taxon>
        <taxon>Fungi</taxon>
        <taxon>Dikarya</taxon>
        <taxon>Basidiomycota</taxon>
        <taxon>Agaricomycotina</taxon>
        <taxon>Agaricomycetes</taxon>
        <taxon>Agaricomycetidae</taxon>
        <taxon>Agaricales</taxon>
        <taxon>Marasmiineae</taxon>
        <taxon>Omphalotaceae</taxon>
        <taxon>Lentinula</taxon>
    </lineage>
</organism>
<keyword evidence="2" id="KW-0732">Signal</keyword>
<evidence type="ECO:0000313" key="4">
    <source>
        <dbReference type="Proteomes" id="UP001163798"/>
    </source>
</evidence>
<evidence type="ECO:0000256" key="1">
    <source>
        <dbReference type="SAM" id="MobiDB-lite"/>
    </source>
</evidence>
<feature type="signal peptide" evidence="2">
    <location>
        <begin position="1"/>
        <end position="21"/>
    </location>
</feature>
<proteinExistence type="predicted"/>
<dbReference type="AlphaFoldDB" id="A0AA38KPU0"/>
<reference evidence="3" key="1">
    <citation type="submission" date="2022-08" db="EMBL/GenBank/DDBJ databases">
        <authorList>
            <consortium name="DOE Joint Genome Institute"/>
            <person name="Min B."/>
            <person name="Riley R."/>
            <person name="Sierra-Patev S."/>
            <person name="Naranjo-Ortiz M."/>
            <person name="Looney B."/>
            <person name="Konkel Z."/>
            <person name="Slot J.C."/>
            <person name="Sakamoto Y."/>
            <person name="Steenwyk J.L."/>
            <person name="Rokas A."/>
            <person name="Carro J."/>
            <person name="Camarero S."/>
            <person name="Ferreira P."/>
            <person name="Molpeceres G."/>
            <person name="Ruiz-Duenas F.J."/>
            <person name="Serrano A."/>
            <person name="Henrissat B."/>
            <person name="Drula E."/>
            <person name="Hughes K.W."/>
            <person name="Mata J.L."/>
            <person name="Ishikawa N.K."/>
            <person name="Vargas-Isla R."/>
            <person name="Ushijima S."/>
            <person name="Smith C.A."/>
            <person name="Ahrendt S."/>
            <person name="Andreopoulos W."/>
            <person name="He G."/>
            <person name="Labutti K."/>
            <person name="Lipzen A."/>
            <person name="Ng V."/>
            <person name="Sandor L."/>
            <person name="Barry K."/>
            <person name="Martinez A.T."/>
            <person name="Xiao Y."/>
            <person name="Gibbons J.G."/>
            <person name="Terashima K."/>
            <person name="Hibbett D.S."/>
            <person name="Grigoriev I.V."/>
        </authorList>
    </citation>
    <scope>NUCLEOTIDE SEQUENCE</scope>
    <source>
        <strain evidence="3">TFB10291</strain>
    </source>
</reference>
<accession>A0AA38KPU0</accession>
<dbReference type="EMBL" id="MU793335">
    <property type="protein sequence ID" value="KAJ3785669.1"/>
    <property type="molecule type" value="Genomic_DNA"/>
</dbReference>
<evidence type="ECO:0000313" key="3">
    <source>
        <dbReference type="EMBL" id="KAJ3785669.1"/>
    </source>
</evidence>
<keyword evidence="4" id="KW-1185">Reference proteome</keyword>
<name>A0AA38KPU0_9AGAR</name>
<feature type="compositionally biased region" description="Gly residues" evidence="1">
    <location>
        <begin position="249"/>
        <end position="258"/>
    </location>
</feature>
<feature type="region of interest" description="Disordered" evidence="1">
    <location>
        <begin position="233"/>
        <end position="258"/>
    </location>
</feature>
<gene>
    <name evidence="3" type="ORF">GGU10DRAFT_354176</name>
</gene>
<dbReference type="Proteomes" id="UP001163798">
    <property type="component" value="Unassembled WGS sequence"/>
</dbReference>
<sequence>MQLLLRPVLFIGLFFLVKIFATPVCTRAGTGSGQVFSSSDPSSGFCNVGKVPANNSPAIHARALDGRKEVIKTELYLYAPQWPDESHISEDFAVKFYNAAQMILPLLVPVHPAARRLNIPENLAFDVTEFLYYGSSDNEEFKLSVYLYHNDEVISISIRFDQHAFFESQSLRAEDLSGHADCNNCFVFGDGFYQVPGRRPIEFPELKITKVTAVKTREPHNIIKFTFEKDRKSSRSKKLLQKFKDKTGGRGGAGPSGS</sequence>
<evidence type="ECO:0000256" key="2">
    <source>
        <dbReference type="SAM" id="SignalP"/>
    </source>
</evidence>